<sequence length="227" mass="24072">MGLDITGTPAVAQNANGRLEVFARRAGDKTLSHIVQIEPNHVEAWQKLKSLGGTVNGVPAVVTNSDGRLEVLVSHEDGTVHHRAQNTPGATGDGSSSPLNGRIEVSDTSGHSSTWGGSYTVSGSIGMSEGLLSGEIGFALEAHHEEAWFDEDSVFIGIPSVRLQPGEYAWLEKSLVTKKAIGKWVFTGANKWEETGQSAIHASETPVDGLQQGTTVLRRSKTPPAHC</sequence>
<evidence type="ECO:0000313" key="4">
    <source>
        <dbReference type="Proteomes" id="UP001163878"/>
    </source>
</evidence>
<dbReference type="Gene3D" id="2.120.10.70">
    <property type="entry name" value="Fucose-specific lectin"/>
    <property type="match status" value="1"/>
</dbReference>
<evidence type="ECO:0000256" key="1">
    <source>
        <dbReference type="SAM" id="MobiDB-lite"/>
    </source>
</evidence>
<dbReference type="EMBL" id="CP107567">
    <property type="protein sequence ID" value="UYQ65537.1"/>
    <property type="molecule type" value="Genomic_DNA"/>
</dbReference>
<name>A0ABY6II73_STRPE</name>
<organism evidence="3 4">
    <name type="scientific">Streptomyces peucetius</name>
    <dbReference type="NCBI Taxonomy" id="1950"/>
    <lineage>
        <taxon>Bacteria</taxon>
        <taxon>Bacillati</taxon>
        <taxon>Actinomycetota</taxon>
        <taxon>Actinomycetes</taxon>
        <taxon>Kitasatosporales</taxon>
        <taxon>Streptomycetaceae</taxon>
        <taxon>Streptomyces</taxon>
    </lineage>
</organism>
<feature type="domain" description="PLL-like beta propeller" evidence="2">
    <location>
        <begin position="5"/>
        <end position="104"/>
    </location>
</feature>
<evidence type="ECO:0000313" key="3">
    <source>
        <dbReference type="EMBL" id="UYQ65537.1"/>
    </source>
</evidence>
<reference evidence="3" key="1">
    <citation type="submission" date="2022-10" db="EMBL/GenBank/DDBJ databases">
        <title>Cytochrome P450 Catalyzes Benzene Ring Formation in the Biosynthesis of Trialkyl-Substituted Aromatic Polyketides.</title>
        <authorList>
            <person name="Zhao E."/>
            <person name="Ge H."/>
        </authorList>
    </citation>
    <scope>NUCLEOTIDE SEQUENCE</scope>
    <source>
        <strain evidence="3">NA0869</strain>
    </source>
</reference>
<dbReference type="Proteomes" id="UP001163878">
    <property type="component" value="Chromosome"/>
</dbReference>
<gene>
    <name evidence="3" type="ORF">OGH68_31445</name>
</gene>
<protein>
    <recommendedName>
        <fullName evidence="2">PLL-like beta propeller domain-containing protein</fullName>
    </recommendedName>
</protein>
<dbReference type="RefSeq" id="WP_264248757.1">
    <property type="nucleotide sequence ID" value="NZ_CP107567.1"/>
</dbReference>
<feature type="compositionally biased region" description="Polar residues" evidence="1">
    <location>
        <begin position="85"/>
        <end position="99"/>
    </location>
</feature>
<evidence type="ECO:0000259" key="2">
    <source>
        <dbReference type="Pfam" id="PF26607"/>
    </source>
</evidence>
<dbReference type="Pfam" id="PF26607">
    <property type="entry name" value="DUF8189"/>
    <property type="match status" value="1"/>
</dbReference>
<proteinExistence type="predicted"/>
<dbReference type="SUPFAM" id="SSF89372">
    <property type="entry name" value="Fucose-specific lectin"/>
    <property type="match status" value="1"/>
</dbReference>
<accession>A0ABY6II73</accession>
<dbReference type="InterPro" id="IPR058502">
    <property type="entry name" value="PLL-like_beta-prop"/>
</dbReference>
<keyword evidence="4" id="KW-1185">Reference proteome</keyword>
<feature type="region of interest" description="Disordered" evidence="1">
    <location>
        <begin position="76"/>
        <end position="100"/>
    </location>
</feature>